<evidence type="ECO:0000313" key="3">
    <source>
        <dbReference type="Proteomes" id="UP000515856"/>
    </source>
</evidence>
<dbReference type="RefSeq" id="WP_117536347.1">
    <property type="nucleotide sequence ID" value="NZ_CP060636.1"/>
</dbReference>
<dbReference type="Proteomes" id="UP000515856">
    <property type="component" value="Chromosome"/>
</dbReference>
<reference evidence="2 3" key="1">
    <citation type="submission" date="2020-08" db="EMBL/GenBank/DDBJ databases">
        <authorList>
            <person name="Liu C."/>
            <person name="Sun Q."/>
        </authorList>
    </citation>
    <scope>NUCLEOTIDE SEQUENCE [LARGE SCALE GENOMIC DNA]</scope>
    <source>
        <strain evidence="2 3">NSJ-61</strain>
    </source>
</reference>
<dbReference type="InterPro" id="IPR043129">
    <property type="entry name" value="ATPase_NBD"/>
</dbReference>
<dbReference type="KEGG" id="ehn:H9Q80_07935"/>
<comment type="similarity">
    <text evidence="1">Belongs to the ROK (NagC/XylR) family.</text>
</comment>
<sequence>MKYLVFDVGGSAIKYALMNDVYELLEKDSVPTPLDALDSFKKAIHDIYVKYQDEVEGIAISLPGMINKKTNKMQIPGFLLYNDGVDIEAELKSVTTNQLTIANDAKCAALCEVTLGSLKDTGVGAVCIIGSGIGGAVTIGNNVLTGVHGFAGEFSYLSSDWKNCCGFNEKWGAVNSVYALIANVAAKKQLDKDQLDGKAVFELCNQKDEVALSCLKEFTDYLAAGLYNLQACVDPEKIAIGGGISKQPILFEYIQKSLDEIYAAIPFNIPRVQIVNCKYFNDSNLMGALANYKLIMKE</sequence>
<organism evidence="2 3">
    <name type="scientific">[Eubacterium] hominis</name>
    <dbReference type="NCBI Taxonomy" id="2764325"/>
    <lineage>
        <taxon>Bacteria</taxon>
        <taxon>Bacillati</taxon>
        <taxon>Bacillota</taxon>
        <taxon>Erysipelotrichia</taxon>
        <taxon>Erysipelotrichales</taxon>
        <taxon>Erysipelotrichaceae</taxon>
        <taxon>Amedibacillus</taxon>
    </lineage>
</organism>
<keyword evidence="3" id="KW-1185">Reference proteome</keyword>
<protein>
    <submittedName>
        <fullName evidence="2">ROK family protein</fullName>
    </submittedName>
</protein>
<accession>A0A7G9GSS6</accession>
<gene>
    <name evidence="2" type="ORF">H9Q80_07935</name>
</gene>
<name>A0A7G9GSS6_9FIRM</name>
<evidence type="ECO:0000256" key="1">
    <source>
        <dbReference type="ARBA" id="ARBA00006479"/>
    </source>
</evidence>
<evidence type="ECO:0000313" key="2">
    <source>
        <dbReference type="EMBL" id="QNM13858.1"/>
    </source>
</evidence>
<dbReference type="PANTHER" id="PTHR18964">
    <property type="entry name" value="ROK (REPRESSOR, ORF, KINASE) FAMILY"/>
    <property type="match status" value="1"/>
</dbReference>
<dbReference type="EMBL" id="CP060636">
    <property type="protein sequence ID" value="QNM13858.1"/>
    <property type="molecule type" value="Genomic_DNA"/>
</dbReference>
<dbReference type="SUPFAM" id="SSF53067">
    <property type="entry name" value="Actin-like ATPase domain"/>
    <property type="match status" value="1"/>
</dbReference>
<dbReference type="CDD" id="cd24152">
    <property type="entry name" value="ASKHA_NBD_ROK-like"/>
    <property type="match status" value="1"/>
</dbReference>
<dbReference type="Gene3D" id="3.30.420.40">
    <property type="match status" value="2"/>
</dbReference>
<dbReference type="AlphaFoldDB" id="A0A7G9GSS6"/>
<proteinExistence type="inferred from homology"/>
<dbReference type="InterPro" id="IPR000600">
    <property type="entry name" value="ROK"/>
</dbReference>
<dbReference type="Pfam" id="PF00480">
    <property type="entry name" value="ROK"/>
    <property type="match status" value="1"/>
</dbReference>
<dbReference type="PANTHER" id="PTHR18964:SF170">
    <property type="entry name" value="SUGAR KINASE"/>
    <property type="match status" value="1"/>
</dbReference>